<protein>
    <recommendedName>
        <fullName evidence="3">DUF4402 domain-containing protein</fullName>
    </recommendedName>
</protein>
<accession>A0ABR9SD77</accession>
<dbReference type="RefSeq" id="WP_193779243.1">
    <property type="nucleotide sequence ID" value="NZ_JADDOJ010000009.1"/>
</dbReference>
<name>A0ABR9SD77_9BURK</name>
<reference evidence="1 2" key="1">
    <citation type="submission" date="2020-10" db="EMBL/GenBank/DDBJ databases">
        <title>Draft genome of Ramlibacter aquaticus LMG 30558.</title>
        <authorList>
            <person name="Props R."/>
        </authorList>
    </citation>
    <scope>NUCLEOTIDE SEQUENCE [LARGE SCALE GENOMIC DNA]</scope>
    <source>
        <strain evidence="1 2">LMG 30558</strain>
    </source>
</reference>
<comment type="caution">
    <text evidence="1">The sequence shown here is derived from an EMBL/GenBank/DDBJ whole genome shotgun (WGS) entry which is preliminary data.</text>
</comment>
<organism evidence="1 2">
    <name type="scientific">Ramlibacter aquaticus</name>
    <dbReference type="NCBI Taxonomy" id="2780094"/>
    <lineage>
        <taxon>Bacteria</taxon>
        <taxon>Pseudomonadati</taxon>
        <taxon>Pseudomonadota</taxon>
        <taxon>Betaproteobacteria</taxon>
        <taxon>Burkholderiales</taxon>
        <taxon>Comamonadaceae</taxon>
        <taxon>Ramlibacter</taxon>
    </lineage>
</organism>
<keyword evidence="2" id="KW-1185">Reference proteome</keyword>
<evidence type="ECO:0000313" key="1">
    <source>
        <dbReference type="EMBL" id="MBE7939692.1"/>
    </source>
</evidence>
<dbReference type="EMBL" id="JADDOJ010000009">
    <property type="protein sequence ID" value="MBE7939692.1"/>
    <property type="molecule type" value="Genomic_DNA"/>
</dbReference>
<proteinExistence type="predicted"/>
<evidence type="ECO:0008006" key="3">
    <source>
        <dbReference type="Google" id="ProtNLM"/>
    </source>
</evidence>
<sequence>MKSDTNRFSEASAYALAAVVLGALHAPLPALADSLTVPVSATILPHASVQVLAQPSTVVLTAKDIERGYVELPSRLRLAVKNNTPGYMLVFAGEGDFVRQVRVSGLGSDVQMGAGGGGVTLRTPGRGMNQSLLDIGFRLELAQGVQQGVYPWPFQVSVVPL</sequence>
<dbReference type="Proteomes" id="UP000715965">
    <property type="component" value="Unassembled WGS sequence"/>
</dbReference>
<gene>
    <name evidence="1" type="ORF">IM725_03780</name>
</gene>
<evidence type="ECO:0000313" key="2">
    <source>
        <dbReference type="Proteomes" id="UP000715965"/>
    </source>
</evidence>